<accession>A0A143DG00</accession>
<proteinExistence type="predicted"/>
<evidence type="ECO:0000313" key="1">
    <source>
        <dbReference type="EMBL" id="AMW35704.1"/>
    </source>
</evidence>
<dbReference type="Proteomes" id="UP000076066">
    <property type="component" value="Plasmid unnamed 1"/>
</dbReference>
<dbReference type="InterPro" id="IPR009678">
    <property type="entry name" value="Phage_tail_completion_R"/>
</dbReference>
<protein>
    <recommendedName>
        <fullName evidence="3">Phage tail protein</fullName>
    </recommendedName>
</protein>
<evidence type="ECO:0000313" key="2">
    <source>
        <dbReference type="Proteomes" id="UP000076066"/>
    </source>
</evidence>
<keyword evidence="1" id="KW-0614">Plasmid</keyword>
<dbReference type="GeneID" id="53317481"/>
<keyword evidence="2" id="KW-1185">Reference proteome</keyword>
<dbReference type="RefSeq" id="WP_066136916.1">
    <property type="nucleotide sequence ID" value="NZ_CP014526.1"/>
</dbReference>
<dbReference type="OrthoDB" id="8564199at2"/>
<dbReference type="Pfam" id="PF06891">
    <property type="entry name" value="P2_Phage_GpR"/>
    <property type="match status" value="1"/>
</dbReference>
<gene>
    <name evidence="1" type="ORF">AY555_09985</name>
</gene>
<dbReference type="EMBL" id="CP014526">
    <property type="protein sequence ID" value="AMW35704.1"/>
    <property type="molecule type" value="Genomic_DNA"/>
</dbReference>
<dbReference type="KEGG" id="hjo:AY555_09985"/>
<evidence type="ECO:0008006" key="3">
    <source>
        <dbReference type="Google" id="ProtNLM"/>
    </source>
</evidence>
<organism evidence="1 2">
    <name type="scientific">Haematospirillum jordaniae</name>
    <dbReference type="NCBI Taxonomy" id="1549855"/>
    <lineage>
        <taxon>Bacteria</taxon>
        <taxon>Pseudomonadati</taxon>
        <taxon>Pseudomonadota</taxon>
        <taxon>Alphaproteobacteria</taxon>
        <taxon>Rhodospirillales</taxon>
        <taxon>Novispirillaceae</taxon>
        <taxon>Haematospirillum</taxon>
    </lineage>
</organism>
<dbReference type="AlphaFoldDB" id="A0A143DG00"/>
<name>A0A143DG00_9PROT</name>
<sequence>MKKLGDIREAVLGSPLGIAPDKLLVFAEKGSVLSRRGPRNHAFVMNYTAHLIVTDYTGAPEALFFVVLDWLHTVDPDVSDEAIRFLVDVIDHKSVDISLTIDLEDIVAPSPEAGGVRLRIVSAPDVMKLGEVCP</sequence>
<geneLocation type="plasmid" evidence="1 2">
    <name>unnamed 1</name>
</geneLocation>
<reference evidence="1 2" key="1">
    <citation type="submission" date="2016-02" db="EMBL/GenBank/DDBJ databases">
        <title>Complete Genome of H5569, the type strain of the newly described species Haematospirillium jordaniae.</title>
        <authorList>
            <person name="Nicholson A.C."/>
            <person name="Humrighouse B.W."/>
            <person name="Loparov V."/>
            <person name="McQuiston J.R."/>
        </authorList>
    </citation>
    <scope>NUCLEOTIDE SEQUENCE [LARGE SCALE GENOMIC DNA]</scope>
    <source>
        <strain evidence="1 2">H5569</strain>
        <plasmid evidence="2">Plasmid unnamed 1</plasmid>
    </source>
</reference>